<dbReference type="Proteomes" id="UP001548189">
    <property type="component" value="Unassembled WGS sequence"/>
</dbReference>
<dbReference type="PROSITE" id="PS50404">
    <property type="entry name" value="GST_NTER"/>
    <property type="match status" value="1"/>
</dbReference>
<reference evidence="2 3" key="1">
    <citation type="submission" date="2024-06" db="EMBL/GenBank/DDBJ databases">
        <authorList>
            <person name="Li F."/>
        </authorList>
    </citation>
    <scope>NUCLEOTIDE SEQUENCE [LARGE SCALE GENOMIC DNA]</scope>
    <source>
        <strain evidence="2 3">GXAS 311</strain>
    </source>
</reference>
<dbReference type="Pfam" id="PF02798">
    <property type="entry name" value="GST_N"/>
    <property type="match status" value="1"/>
</dbReference>
<dbReference type="PANTHER" id="PTHR44051:SF21">
    <property type="entry name" value="GLUTATHIONE S-TRANSFERASE FAMILY PROTEIN"/>
    <property type="match status" value="1"/>
</dbReference>
<feature type="domain" description="GST N-terminal" evidence="1">
    <location>
        <begin position="6"/>
        <end position="85"/>
    </location>
</feature>
<evidence type="ECO:0000313" key="3">
    <source>
        <dbReference type="Proteomes" id="UP001548189"/>
    </source>
</evidence>
<dbReference type="InterPro" id="IPR036249">
    <property type="entry name" value="Thioredoxin-like_sf"/>
</dbReference>
<dbReference type="RefSeq" id="WP_353896243.1">
    <property type="nucleotide sequence ID" value="NZ_JBEVCJ010000012.1"/>
</dbReference>
<evidence type="ECO:0000313" key="2">
    <source>
        <dbReference type="EMBL" id="MET1255659.1"/>
    </source>
</evidence>
<accession>A0ABV2BUN6</accession>
<organism evidence="2 3">
    <name type="scientific">Aliikangiella maris</name>
    <dbReference type="NCBI Taxonomy" id="3162458"/>
    <lineage>
        <taxon>Bacteria</taxon>
        <taxon>Pseudomonadati</taxon>
        <taxon>Pseudomonadota</taxon>
        <taxon>Gammaproteobacteria</taxon>
        <taxon>Oceanospirillales</taxon>
        <taxon>Pleioneaceae</taxon>
        <taxon>Aliikangiella</taxon>
    </lineage>
</organism>
<dbReference type="Gene3D" id="1.20.1050.10">
    <property type="match status" value="1"/>
</dbReference>
<sequence>MNNMNNSIEIYSFGYNDRGGKVRWLAEELGLTIQEHKLDLGEHRKPQYTQLNPFAAVPCVKFNDKTLIESTAICSYLAEQFPEARLSVLPGEPNRFEFLKWSSVFSESLEGRLVDYILADKELMPKELQPIYEQGLRFKLKSIQSQLPQSGFILGDRFTIVDIFAGYSLRIAVMTNLIEWQSVSHYLQRLIDRPAAHAAHFFDGLVDYLQQK</sequence>
<dbReference type="InterPro" id="IPR004045">
    <property type="entry name" value="Glutathione_S-Trfase_N"/>
</dbReference>
<dbReference type="Gene3D" id="3.40.30.10">
    <property type="entry name" value="Glutaredoxin"/>
    <property type="match status" value="1"/>
</dbReference>
<gene>
    <name evidence="2" type="ORF">ABVT43_11030</name>
</gene>
<dbReference type="EMBL" id="JBEVCJ010000012">
    <property type="protein sequence ID" value="MET1255659.1"/>
    <property type="molecule type" value="Genomic_DNA"/>
</dbReference>
<dbReference type="SFLD" id="SFLDS00019">
    <property type="entry name" value="Glutathione_Transferase_(cytos"/>
    <property type="match status" value="1"/>
</dbReference>
<dbReference type="SFLD" id="SFLDG00358">
    <property type="entry name" value="Main_(cytGST)"/>
    <property type="match status" value="1"/>
</dbReference>
<name>A0ABV2BUN6_9GAMM</name>
<protein>
    <submittedName>
        <fullName evidence="2">Glutathione S-transferase family protein</fullName>
    </submittedName>
</protein>
<dbReference type="PANTHER" id="PTHR44051">
    <property type="entry name" value="GLUTATHIONE S-TRANSFERASE-RELATED"/>
    <property type="match status" value="1"/>
</dbReference>
<keyword evidence="3" id="KW-1185">Reference proteome</keyword>
<evidence type="ECO:0000259" key="1">
    <source>
        <dbReference type="PROSITE" id="PS50404"/>
    </source>
</evidence>
<dbReference type="CDD" id="cd03046">
    <property type="entry name" value="GST_N_GTT1_like"/>
    <property type="match status" value="1"/>
</dbReference>
<comment type="caution">
    <text evidence="2">The sequence shown here is derived from an EMBL/GenBank/DDBJ whole genome shotgun (WGS) entry which is preliminary data.</text>
</comment>
<proteinExistence type="predicted"/>
<dbReference type="SUPFAM" id="SSF52833">
    <property type="entry name" value="Thioredoxin-like"/>
    <property type="match status" value="1"/>
</dbReference>
<dbReference type="SUPFAM" id="SSF47616">
    <property type="entry name" value="GST C-terminal domain-like"/>
    <property type="match status" value="1"/>
</dbReference>
<dbReference type="InterPro" id="IPR040079">
    <property type="entry name" value="Glutathione_S-Trfase"/>
</dbReference>
<dbReference type="InterPro" id="IPR036282">
    <property type="entry name" value="Glutathione-S-Trfase_C_sf"/>
</dbReference>